<evidence type="ECO:0000256" key="4">
    <source>
        <dbReference type="ARBA" id="ARBA00022679"/>
    </source>
</evidence>
<dbReference type="SUPFAM" id="SSF53633">
    <property type="entry name" value="Carbamate kinase-like"/>
    <property type="match status" value="1"/>
</dbReference>
<name>A0A8H7IXB1_9PLEO</name>
<organism evidence="10 11">
    <name type="scientific">Ascochyta lentis</name>
    <dbReference type="NCBI Taxonomy" id="205686"/>
    <lineage>
        <taxon>Eukaryota</taxon>
        <taxon>Fungi</taxon>
        <taxon>Dikarya</taxon>
        <taxon>Ascomycota</taxon>
        <taxon>Pezizomycotina</taxon>
        <taxon>Dothideomycetes</taxon>
        <taxon>Pleosporomycetidae</taxon>
        <taxon>Pleosporales</taxon>
        <taxon>Pleosporineae</taxon>
        <taxon>Didymellaceae</taxon>
        <taxon>Ascochyta</taxon>
    </lineage>
</organism>
<evidence type="ECO:0000259" key="9">
    <source>
        <dbReference type="Pfam" id="PF00696"/>
    </source>
</evidence>
<reference evidence="10" key="2">
    <citation type="submission" date="2020-09" db="EMBL/GenBank/DDBJ databases">
        <title>Reference genome assembly for Australian Ascochyta lentis isolate Al4.</title>
        <authorList>
            <person name="Lee R.C."/>
            <person name="Farfan-Caceres L.M."/>
            <person name="Debler J.W."/>
            <person name="Williams A.H."/>
            <person name="Henares B.M."/>
        </authorList>
    </citation>
    <scope>NUCLEOTIDE SEQUENCE</scope>
    <source>
        <strain evidence="10">Al4</strain>
    </source>
</reference>
<dbReference type="CDD" id="cd04242">
    <property type="entry name" value="AAK_G5K_ProB"/>
    <property type="match status" value="1"/>
</dbReference>
<feature type="compositionally biased region" description="Polar residues" evidence="8">
    <location>
        <begin position="318"/>
        <end position="328"/>
    </location>
</feature>
<dbReference type="InterPro" id="IPR001057">
    <property type="entry name" value="Glu/AcGlu_kinase"/>
</dbReference>
<dbReference type="NCBIfam" id="TIGR01027">
    <property type="entry name" value="proB"/>
    <property type="match status" value="1"/>
</dbReference>
<dbReference type="InterPro" id="IPR041739">
    <property type="entry name" value="G5K_ProB"/>
</dbReference>
<keyword evidence="11" id="KW-1185">Reference proteome</keyword>
<dbReference type="InterPro" id="IPR036393">
    <property type="entry name" value="AceGlu_kinase-like_sf"/>
</dbReference>
<dbReference type="AlphaFoldDB" id="A0A8H7IXB1"/>
<comment type="caution">
    <text evidence="10">The sequence shown here is derived from an EMBL/GenBank/DDBJ whole genome shotgun (WGS) entry which is preliminary data.</text>
</comment>
<dbReference type="PANTHER" id="PTHR43654">
    <property type="entry name" value="GLUTAMATE 5-KINASE"/>
    <property type="match status" value="1"/>
</dbReference>
<evidence type="ECO:0000256" key="8">
    <source>
        <dbReference type="SAM" id="MobiDB-lite"/>
    </source>
</evidence>
<dbReference type="GO" id="GO:0005829">
    <property type="term" value="C:cytosol"/>
    <property type="evidence" value="ECO:0007669"/>
    <property type="project" value="TreeGrafter"/>
</dbReference>
<proteinExistence type="inferred from homology"/>
<dbReference type="GO" id="GO:1901607">
    <property type="term" value="P:alpha-amino acid biosynthetic process"/>
    <property type="evidence" value="ECO:0007669"/>
    <property type="project" value="UniProtKB-ARBA"/>
</dbReference>
<dbReference type="InterPro" id="IPR001048">
    <property type="entry name" value="Asp/Glu/Uridylate_kinase"/>
</dbReference>
<evidence type="ECO:0000256" key="3">
    <source>
        <dbReference type="ARBA" id="ARBA00022650"/>
    </source>
</evidence>
<keyword evidence="3" id="KW-0641">Proline biosynthesis</keyword>
<dbReference type="HAMAP" id="MF_00456">
    <property type="entry name" value="ProB"/>
    <property type="match status" value="1"/>
</dbReference>
<evidence type="ECO:0000256" key="2">
    <source>
        <dbReference type="ARBA" id="ARBA00022605"/>
    </source>
</evidence>
<keyword evidence="7" id="KW-0067">ATP-binding</keyword>
<accession>A0A8H7IXB1</accession>
<sequence>MSSLSPPASPVSYALPCTVVIKIGTSSIIHEATNDVRISLVRNVVSTVAALRGAGYRVVLVSSGAVGFGLLRMHCRSRPRRLSGKQALAAIGQGEMISMWSNIFAETKTAVAQILLTHDDVSTPKRYDNAVRTFNELFSIGVVPIVNENDTLSTKWKQEIRIGDNDTLSAITAVMVQASYLFLLTDVDSLYASNPKYDAHASRIDLVTSVSSLRNRIDSSNLGAGSPNGTGGMETKLRAAELASAAGISTVIASSSDPAVVSEILEYYNDHRLETLASEAANSTSSKDTSSEGEDDVRPPHTLFLPETNPRRFPSFESLGSITLPSPP</sequence>
<keyword evidence="1" id="KW-0963">Cytoplasm</keyword>
<evidence type="ECO:0000313" key="10">
    <source>
        <dbReference type="EMBL" id="KAF9693286.1"/>
    </source>
</evidence>
<keyword evidence="4" id="KW-0808">Transferase</keyword>
<dbReference type="OrthoDB" id="409889at2759"/>
<dbReference type="GO" id="GO:0005524">
    <property type="term" value="F:ATP binding"/>
    <property type="evidence" value="ECO:0007669"/>
    <property type="project" value="UniProtKB-KW"/>
</dbReference>
<dbReference type="EMBL" id="RZGK01000016">
    <property type="protein sequence ID" value="KAF9693286.1"/>
    <property type="molecule type" value="Genomic_DNA"/>
</dbReference>
<evidence type="ECO:0000256" key="1">
    <source>
        <dbReference type="ARBA" id="ARBA00022490"/>
    </source>
</evidence>
<dbReference type="Proteomes" id="UP000651452">
    <property type="component" value="Unassembled WGS sequence"/>
</dbReference>
<dbReference type="PROSITE" id="PS00902">
    <property type="entry name" value="GLUTAMATE_5_KINASE"/>
    <property type="match status" value="1"/>
</dbReference>
<evidence type="ECO:0000256" key="6">
    <source>
        <dbReference type="ARBA" id="ARBA00022777"/>
    </source>
</evidence>
<reference evidence="10" key="1">
    <citation type="submission" date="2018-12" db="EMBL/GenBank/DDBJ databases">
        <authorList>
            <person name="Syme R.A."/>
            <person name="Farfan-Caceres L."/>
            <person name="Lichtenzveig J."/>
        </authorList>
    </citation>
    <scope>NUCLEOTIDE SEQUENCE</scope>
    <source>
        <strain evidence="10">Al4</strain>
    </source>
</reference>
<dbReference type="PRINTS" id="PR00474">
    <property type="entry name" value="GLU5KINASE"/>
</dbReference>
<dbReference type="PANTHER" id="PTHR43654:SF3">
    <property type="entry name" value="GLUTAMATE 5-KINASE"/>
    <property type="match status" value="1"/>
</dbReference>
<gene>
    <name evidence="10" type="ORF">EKO04_008951</name>
</gene>
<dbReference type="InterPro" id="IPR005715">
    <property type="entry name" value="Glu_5kinase/COase_Synthase"/>
</dbReference>
<dbReference type="FunFam" id="3.40.1160.10:FF:000018">
    <property type="entry name" value="Glutamate 5-kinase"/>
    <property type="match status" value="1"/>
</dbReference>
<protein>
    <recommendedName>
        <fullName evidence="9">Aspartate/glutamate/uridylate kinase domain-containing protein</fullName>
    </recommendedName>
</protein>
<dbReference type="InterPro" id="IPR019797">
    <property type="entry name" value="Glutamate_5-kinase_CS"/>
</dbReference>
<keyword evidence="5" id="KW-0547">Nucleotide-binding</keyword>
<dbReference type="Pfam" id="PF00696">
    <property type="entry name" value="AA_kinase"/>
    <property type="match status" value="1"/>
</dbReference>
<keyword evidence="6" id="KW-0418">Kinase</keyword>
<feature type="domain" description="Aspartate/glutamate/uridylate kinase" evidence="9">
    <location>
        <begin position="18"/>
        <end position="254"/>
    </location>
</feature>
<evidence type="ECO:0000256" key="7">
    <source>
        <dbReference type="ARBA" id="ARBA00022840"/>
    </source>
</evidence>
<feature type="region of interest" description="Disordered" evidence="8">
    <location>
        <begin position="278"/>
        <end position="328"/>
    </location>
</feature>
<dbReference type="GO" id="GO:0004349">
    <property type="term" value="F:glutamate 5-kinase activity"/>
    <property type="evidence" value="ECO:0007669"/>
    <property type="project" value="InterPro"/>
</dbReference>
<evidence type="ECO:0000256" key="5">
    <source>
        <dbReference type="ARBA" id="ARBA00022741"/>
    </source>
</evidence>
<evidence type="ECO:0000313" key="11">
    <source>
        <dbReference type="Proteomes" id="UP000651452"/>
    </source>
</evidence>
<keyword evidence="2" id="KW-0028">Amino-acid biosynthesis</keyword>
<dbReference type="Gene3D" id="3.40.1160.10">
    <property type="entry name" value="Acetylglutamate kinase-like"/>
    <property type="match status" value="1"/>
</dbReference>